<organism evidence="9 10">
    <name type="scientific">Colletotrichum gloeosporioides</name>
    <name type="common">Anthracnose fungus</name>
    <name type="synonym">Glomerella cingulata</name>
    <dbReference type="NCBI Taxonomy" id="474922"/>
    <lineage>
        <taxon>Eukaryota</taxon>
        <taxon>Fungi</taxon>
        <taxon>Dikarya</taxon>
        <taxon>Ascomycota</taxon>
        <taxon>Pezizomycotina</taxon>
        <taxon>Sordariomycetes</taxon>
        <taxon>Hypocreomycetidae</taxon>
        <taxon>Glomerellales</taxon>
        <taxon>Glomerellaceae</taxon>
        <taxon>Colletotrichum</taxon>
        <taxon>Colletotrichum gloeosporioides species complex</taxon>
    </lineage>
</organism>
<name>A0A8H4CUV4_COLGL</name>
<reference evidence="9" key="1">
    <citation type="journal article" date="2020" name="Phytopathology">
        <title>Genome sequence and comparative analysis of Colletotrichum gloeosporioides isolated from Liriodendron leaves.</title>
        <authorList>
            <person name="Fu F.F."/>
            <person name="Hao Z."/>
            <person name="Wang P."/>
            <person name="Lu Y."/>
            <person name="Xue L.J."/>
            <person name="Wei G."/>
            <person name="Tian Y."/>
            <person name="Baishi H."/>
            <person name="Xu H."/>
            <person name="Shi J."/>
            <person name="Cheng T."/>
            <person name="Wang G."/>
            <person name="Yi Y."/>
            <person name="Chen J."/>
        </authorList>
    </citation>
    <scope>NUCLEOTIDE SEQUENCE</scope>
    <source>
        <strain evidence="9">Lc1</strain>
    </source>
</reference>
<feature type="compositionally biased region" description="Polar residues" evidence="6">
    <location>
        <begin position="59"/>
        <end position="93"/>
    </location>
</feature>
<feature type="region of interest" description="Disordered" evidence="6">
    <location>
        <begin position="923"/>
        <end position="951"/>
    </location>
</feature>
<dbReference type="InterPro" id="IPR000209">
    <property type="entry name" value="Peptidase_S8/S53_dom"/>
</dbReference>
<feature type="region of interest" description="Disordered" evidence="6">
    <location>
        <begin position="33"/>
        <end position="102"/>
    </location>
</feature>
<evidence type="ECO:0000256" key="5">
    <source>
        <dbReference type="PROSITE-ProRule" id="PRU01240"/>
    </source>
</evidence>
<feature type="region of interest" description="Disordered" evidence="6">
    <location>
        <begin position="524"/>
        <end position="564"/>
    </location>
</feature>
<dbReference type="PANTHER" id="PTHR43806:SF11">
    <property type="entry name" value="CEREVISIN-RELATED"/>
    <property type="match status" value="1"/>
</dbReference>
<evidence type="ECO:0000256" key="1">
    <source>
        <dbReference type="ARBA" id="ARBA00011073"/>
    </source>
</evidence>
<feature type="signal peptide" evidence="7">
    <location>
        <begin position="1"/>
        <end position="20"/>
    </location>
</feature>
<evidence type="ECO:0000256" key="4">
    <source>
        <dbReference type="ARBA" id="ARBA00022825"/>
    </source>
</evidence>
<feature type="region of interest" description="Disordered" evidence="6">
    <location>
        <begin position="215"/>
        <end position="239"/>
    </location>
</feature>
<protein>
    <recommendedName>
        <fullName evidence="8">Peptidase S8/S53 domain-containing protein</fullName>
    </recommendedName>
</protein>
<keyword evidence="7" id="KW-0732">Signal</keyword>
<keyword evidence="4 5" id="KW-0720">Serine protease</keyword>
<dbReference type="PROSITE" id="PS00136">
    <property type="entry name" value="SUBTILASE_ASP"/>
    <property type="match status" value="1"/>
</dbReference>
<dbReference type="Gene3D" id="3.40.50.200">
    <property type="entry name" value="Peptidase S8/S53 domain"/>
    <property type="match status" value="1"/>
</dbReference>
<feature type="active site" description="Charge relay system" evidence="5">
    <location>
        <position position="777"/>
    </location>
</feature>
<feature type="compositionally biased region" description="Polar residues" evidence="6">
    <location>
        <begin position="230"/>
        <end position="239"/>
    </location>
</feature>
<keyword evidence="2 5" id="KW-0645">Protease</keyword>
<dbReference type="InterPro" id="IPR023827">
    <property type="entry name" value="Peptidase_S8_Asp-AS"/>
</dbReference>
<dbReference type="GO" id="GO:0004252">
    <property type="term" value="F:serine-type endopeptidase activity"/>
    <property type="evidence" value="ECO:0007669"/>
    <property type="project" value="UniProtKB-UniRule"/>
</dbReference>
<feature type="region of interest" description="Disordered" evidence="6">
    <location>
        <begin position="657"/>
        <end position="692"/>
    </location>
</feature>
<feature type="chain" id="PRO_5034139096" description="Peptidase S8/S53 domain-containing protein" evidence="7">
    <location>
        <begin position="21"/>
        <end position="1354"/>
    </location>
</feature>
<dbReference type="InterPro" id="IPR015500">
    <property type="entry name" value="Peptidase_S8_subtilisin-rel"/>
</dbReference>
<feature type="region of interest" description="Disordered" evidence="6">
    <location>
        <begin position="1334"/>
        <end position="1354"/>
    </location>
</feature>
<evidence type="ECO:0000256" key="6">
    <source>
        <dbReference type="SAM" id="MobiDB-lite"/>
    </source>
</evidence>
<dbReference type="PANTHER" id="PTHR43806">
    <property type="entry name" value="PEPTIDASE S8"/>
    <property type="match status" value="1"/>
</dbReference>
<evidence type="ECO:0000313" key="10">
    <source>
        <dbReference type="Proteomes" id="UP000613401"/>
    </source>
</evidence>
<comment type="similarity">
    <text evidence="1 5">Belongs to the peptidase S8 family.</text>
</comment>
<evidence type="ECO:0000259" key="8">
    <source>
        <dbReference type="Pfam" id="PF00082"/>
    </source>
</evidence>
<dbReference type="InterPro" id="IPR036852">
    <property type="entry name" value="Peptidase_S8/S53_dom_sf"/>
</dbReference>
<dbReference type="RefSeq" id="XP_045269738.1">
    <property type="nucleotide sequence ID" value="XM_045413667.1"/>
</dbReference>
<keyword evidence="10" id="KW-1185">Reference proteome</keyword>
<dbReference type="PRINTS" id="PR00723">
    <property type="entry name" value="SUBTILISIN"/>
</dbReference>
<feature type="compositionally biased region" description="Low complexity" evidence="6">
    <location>
        <begin position="657"/>
        <end position="674"/>
    </location>
</feature>
<proteinExistence type="inferred from homology"/>
<dbReference type="Pfam" id="PF00082">
    <property type="entry name" value="Peptidase_S8"/>
    <property type="match status" value="1"/>
</dbReference>
<evidence type="ECO:0000313" key="9">
    <source>
        <dbReference type="EMBL" id="KAF3810579.1"/>
    </source>
</evidence>
<accession>A0A8H4CUV4</accession>
<feature type="compositionally biased region" description="Polar residues" evidence="6">
    <location>
        <begin position="215"/>
        <end position="224"/>
    </location>
</feature>
<feature type="compositionally biased region" description="Low complexity" evidence="6">
    <location>
        <begin position="1265"/>
        <end position="1282"/>
    </location>
</feature>
<dbReference type="SUPFAM" id="SSF52743">
    <property type="entry name" value="Subtilisin-like"/>
    <property type="match status" value="1"/>
</dbReference>
<feature type="active site" description="Charge relay system" evidence="5">
    <location>
        <position position="721"/>
    </location>
</feature>
<reference evidence="9" key="2">
    <citation type="submission" date="2020-03" db="EMBL/GenBank/DDBJ databases">
        <authorList>
            <person name="Fu F.-F."/>
            <person name="Chen J."/>
        </authorList>
    </citation>
    <scope>NUCLEOTIDE SEQUENCE</scope>
    <source>
        <strain evidence="9">Lc1</strain>
    </source>
</reference>
<dbReference type="PROSITE" id="PS51892">
    <property type="entry name" value="SUBTILASE"/>
    <property type="match status" value="1"/>
</dbReference>
<feature type="domain" description="Peptidase S8/S53" evidence="8">
    <location>
        <begin position="712"/>
        <end position="1003"/>
    </location>
</feature>
<dbReference type="GeneID" id="69020936"/>
<dbReference type="InterPro" id="IPR050131">
    <property type="entry name" value="Peptidase_S8_subtilisin-like"/>
</dbReference>
<gene>
    <name evidence="9" type="ORF">GCG54_00013820</name>
</gene>
<dbReference type="EMBL" id="WVTB01000011">
    <property type="protein sequence ID" value="KAF3810579.1"/>
    <property type="molecule type" value="Genomic_DNA"/>
</dbReference>
<evidence type="ECO:0000256" key="3">
    <source>
        <dbReference type="ARBA" id="ARBA00022801"/>
    </source>
</evidence>
<comment type="caution">
    <text evidence="9">The sequence shown here is derived from an EMBL/GenBank/DDBJ whole genome shotgun (WGS) entry which is preliminary data.</text>
</comment>
<evidence type="ECO:0000256" key="2">
    <source>
        <dbReference type="ARBA" id="ARBA00022670"/>
    </source>
</evidence>
<keyword evidence="3 5" id="KW-0378">Hydrolase</keyword>
<feature type="region of interest" description="Disordered" evidence="6">
    <location>
        <begin position="1265"/>
        <end position="1287"/>
    </location>
</feature>
<sequence>MRLPRTRFVITLLMISEASALLPYSLPYLTPGKEPRTAEPPPGRSVRFVRGATGLPSGTGISTSQASSSFPTHNTSASASISTKPTSLASAGTSLPPQKSLSTSSSATSFAHYSNSSSPIIASSSGTTIESTASVTLTSITVTSTVTVVNLNGSPLPLDRPVVTYAPRGGSPITISSGSVVLGSTTIAVPTKPTTLTADGTPITFGSLSTTQQVVTSVKQPPKTTKQENQESSTQTSTAVLTSAMPPSETSYMGEGNSPFDHTWVPLPVVVKLDGIEFYPPTEHEKPVEIFLKDGSTATLSYKSLKIAGKTVHIPQKVSSTSVIDGVEFSQRSFDSPEGSPGGGGGTAAGGSAGAFGAMKGIFEGLSGSAGPLADAVAGFSGKAMRLALNAPGGPLSGTQFGEVIELADLTQDAINLAKQTSQFQNQVESARMDQGNQPDVFRSINGKFFSAYAHSRRFATWLSSTANMLQNLPNIPTELHATIMERFGDLSILGMAALSFAADAYDAYAVLSAVNWADVDDMFGGNPQEPPNSTTVSQPTSTTIFADPPSKSGTPKKKASWPPIPRGPTDMFMITAKRGKVSTSVFKKFTKYLDNDAGSTLGAEEWLPTEMAWPVYTTNLTVLKAAGIAQIPWVRSVTPDIPFDVQEYEKVSATKTPDFTTPITTSGSTSTRSPLHKRRPAPPDVRPNSPAHLRMISGDSRQDYRYHSSLGRGVTIFIIDTGFNLGHEELAPGSRKVKDYYVKNENAVDLSKVALDKLAPDNSEDYFHDGQRRIGHGTSVACVAGGTTLGVASNADLYLIKWKAAQKRNNGSYGPIQSRRVALIDAFNHIRAQILRANPSLKGKAVVNVSFGIKRDIALFDDIQADFEAFIEDLEELGGVFVMAAGNAAQSPSPDRLGDHLPQLLGTQANSLITVGGVHADGSLQATSEPEGKMKSDPPMQDGSPHPNANRRGSVTIYAQAEDVTGCIGDPDDTRSTVKMTGNSFAAPAVAGLAAYLLAHPDFSDVFEYKEKSQREPDYRSVGLQMKQVIEAFASFQWVPQDAVFNRFREYEREEYELPKRVRIAYNMVDGPKRDVDAATQPADPNRQRLRERYHRFLDRLQQCNPMKVKRDGTTTEIDFCSATDTFTRVSTTVLPTSMASTSTGDATLTFKPTTLTGSTSTTATTSPVLTCNEDSECDGLTCKSTEAKCKAKSAVAVPIQIKQCECVDPKEEDKVPAVCTVDEDCKALICDGSKKKSCVTIIPMGSFAIRQCKCTDPKPTTTSVVKPTTVAPKPPSTTVKAPTATSPAPMECNIDQAVNSCSGYKNCKETERGICKEQRTASGKEYYCECEETPPTAPDLDPGCSRPQGPCE</sequence>
<dbReference type="GO" id="GO:0006508">
    <property type="term" value="P:proteolysis"/>
    <property type="evidence" value="ECO:0007669"/>
    <property type="project" value="UniProtKB-KW"/>
</dbReference>
<feature type="active site" description="Charge relay system" evidence="5">
    <location>
        <position position="985"/>
    </location>
</feature>
<dbReference type="Proteomes" id="UP000613401">
    <property type="component" value="Unassembled WGS sequence"/>
</dbReference>
<feature type="compositionally biased region" description="Polar residues" evidence="6">
    <location>
        <begin position="532"/>
        <end position="545"/>
    </location>
</feature>
<evidence type="ECO:0000256" key="7">
    <source>
        <dbReference type="SAM" id="SignalP"/>
    </source>
</evidence>